<reference evidence="11" key="1">
    <citation type="submission" date="2017-02" db="UniProtKB">
        <authorList>
            <consortium name="WormBaseParasite"/>
        </authorList>
    </citation>
    <scope>IDENTIFICATION</scope>
</reference>
<dbReference type="PROSITE" id="PS50835">
    <property type="entry name" value="IG_LIKE"/>
    <property type="match status" value="1"/>
</dbReference>
<keyword evidence="10" id="KW-1185">Reference proteome</keyword>
<evidence type="ECO:0000256" key="4">
    <source>
        <dbReference type="ARBA" id="ARBA00023157"/>
    </source>
</evidence>
<feature type="region of interest" description="Disordered" evidence="5">
    <location>
        <begin position="706"/>
        <end position="755"/>
    </location>
</feature>
<dbReference type="InterPro" id="IPR003591">
    <property type="entry name" value="Leu-rich_rpt_typical-subtyp"/>
</dbReference>
<name>A0A0R3TNE1_RODNA</name>
<keyword evidence="6" id="KW-0472">Membrane</keyword>
<evidence type="ECO:0000256" key="3">
    <source>
        <dbReference type="ARBA" id="ARBA00022737"/>
    </source>
</evidence>
<dbReference type="InterPro" id="IPR032675">
    <property type="entry name" value="LRR_dom_sf"/>
</dbReference>
<dbReference type="SMART" id="SM00082">
    <property type="entry name" value="LRRCT"/>
    <property type="match status" value="1"/>
</dbReference>
<dbReference type="PROSITE" id="PS51257">
    <property type="entry name" value="PROKAR_LIPOPROTEIN"/>
    <property type="match status" value="1"/>
</dbReference>
<gene>
    <name evidence="9" type="ORF">HNAJ_LOCUS8889</name>
</gene>
<organism evidence="11">
    <name type="scientific">Rodentolepis nana</name>
    <name type="common">Dwarf tapeworm</name>
    <name type="synonym">Hymenolepis nana</name>
    <dbReference type="NCBI Taxonomy" id="102285"/>
    <lineage>
        <taxon>Eukaryota</taxon>
        <taxon>Metazoa</taxon>
        <taxon>Spiralia</taxon>
        <taxon>Lophotrochozoa</taxon>
        <taxon>Platyhelminthes</taxon>
        <taxon>Cestoda</taxon>
        <taxon>Eucestoda</taxon>
        <taxon>Cyclophyllidea</taxon>
        <taxon>Hymenolepididae</taxon>
        <taxon>Rodentolepis</taxon>
    </lineage>
</organism>
<dbReference type="EMBL" id="UZAE01012419">
    <property type="protein sequence ID" value="VDO05070.1"/>
    <property type="molecule type" value="Genomic_DNA"/>
</dbReference>
<feature type="chain" id="PRO_5043131933" evidence="7">
    <location>
        <begin position="21"/>
        <end position="755"/>
    </location>
</feature>
<feature type="compositionally biased region" description="Polar residues" evidence="5">
    <location>
        <begin position="730"/>
        <end position="739"/>
    </location>
</feature>
<keyword evidence="3" id="KW-0677">Repeat</keyword>
<dbReference type="Gene3D" id="2.60.40.10">
    <property type="entry name" value="Immunoglobulins"/>
    <property type="match status" value="1"/>
</dbReference>
<reference evidence="9 10" key="2">
    <citation type="submission" date="2018-11" db="EMBL/GenBank/DDBJ databases">
        <authorList>
            <consortium name="Pathogen Informatics"/>
        </authorList>
    </citation>
    <scope>NUCLEOTIDE SEQUENCE [LARGE SCALE GENOMIC DNA]</scope>
</reference>
<dbReference type="PANTHER" id="PTHR24366">
    <property type="entry name" value="IG(IMMUNOGLOBULIN) AND LRR(LEUCINE RICH REPEAT) DOMAINS"/>
    <property type="match status" value="1"/>
</dbReference>
<feature type="compositionally biased region" description="Polar residues" evidence="5">
    <location>
        <begin position="706"/>
        <end position="719"/>
    </location>
</feature>
<evidence type="ECO:0000256" key="6">
    <source>
        <dbReference type="SAM" id="Phobius"/>
    </source>
</evidence>
<keyword evidence="6" id="KW-1133">Transmembrane helix</keyword>
<dbReference type="SUPFAM" id="SSF52058">
    <property type="entry name" value="L domain-like"/>
    <property type="match status" value="1"/>
</dbReference>
<dbReference type="Pfam" id="PF13855">
    <property type="entry name" value="LRR_8"/>
    <property type="match status" value="1"/>
</dbReference>
<dbReference type="SMART" id="SM00369">
    <property type="entry name" value="LRR_TYP"/>
    <property type="match status" value="2"/>
</dbReference>
<dbReference type="PROSITE" id="PS51450">
    <property type="entry name" value="LRR"/>
    <property type="match status" value="1"/>
</dbReference>
<dbReference type="InterPro" id="IPR007110">
    <property type="entry name" value="Ig-like_dom"/>
</dbReference>
<dbReference type="OrthoDB" id="8948968at2759"/>
<dbReference type="Proteomes" id="UP000278807">
    <property type="component" value="Unassembled WGS sequence"/>
</dbReference>
<dbReference type="STRING" id="102285.A0A0R3TNE1"/>
<sequence>MKTILTISILLLVACQIGQSTSCIELLSGSSLGLFCPSYFGSLPPDIPSDKLYSKLQIESANFPYGGSVLSKENFTGLETLTYLRITSSGIERINPDAFYNLKQLTYLDLSKNRLTFIEGGTFRGLNLKKLILSGNIGLKLATTAFSGANIFNFVAKDCDIGFISYSTLKQAGIRHVNLVNNRIRSISEEFSDIIQPSDGTWGSIDLSNNSLVCDCSLLWLAQLLEKQRRYLEGTSTDPLGPRSSRFSRDTKEEEVFKPMYQLNLTCVAPKHLVMQRFPLPSEFDCPPPQVTGVDIAIIGKSMDTVQLTCHAKGRPTPNVAWAFQQHNQVVHRIVKSPTKVHPWNSEQMSDVSIGLNVSLREFQARDFSCIAWTDSGIDKSISNSQDAWMSESPSSSSVVPRGPLSPDKAHRVGVRLSGLHIDDPGYNSLGKSSSPNISVTDSIATTPPLDTSNMSPYQQLFVRRFTPLDLIGAIIGTFVTTLILLCIITRCIPHCYHRKALTSKSALLQYERKQVIAPFLKDENKRDVENSEQNKSPSQVQQLNHHQQMQQQQQSAYFAEAATTVGSGSGPAYWPVQDYAYSTHEYDVPGMTDPLAGAMPISPHPMMAIPNATGTLVRRGRPISSASLHQSAIQTPCLFPKTSNSTNALILPTVATVPPLGVISSPFLPFATQPPLPNQQPPIYFSHNQQMSLSQLPNGQIVMTPSMNRGLSGPVSSKQSEDADACAESSVTSCNSEKSVTDRLLGGPTTQPPS</sequence>
<evidence type="ECO:0000256" key="5">
    <source>
        <dbReference type="SAM" id="MobiDB-lite"/>
    </source>
</evidence>
<evidence type="ECO:0000256" key="7">
    <source>
        <dbReference type="SAM" id="SignalP"/>
    </source>
</evidence>
<feature type="domain" description="Ig-like" evidence="8">
    <location>
        <begin position="289"/>
        <end position="383"/>
    </location>
</feature>
<evidence type="ECO:0000256" key="2">
    <source>
        <dbReference type="ARBA" id="ARBA00022729"/>
    </source>
</evidence>
<keyword evidence="1" id="KW-0433">Leucine-rich repeat</keyword>
<evidence type="ECO:0000259" key="8">
    <source>
        <dbReference type="PROSITE" id="PS50835"/>
    </source>
</evidence>
<protein>
    <submittedName>
        <fullName evidence="11">Ig-like domain-containing protein</fullName>
    </submittedName>
</protein>
<feature type="compositionally biased region" description="Low complexity" evidence="5">
    <location>
        <begin position="391"/>
        <end position="406"/>
    </location>
</feature>
<dbReference type="PANTHER" id="PTHR24366:SF164">
    <property type="entry name" value="CONNECTIN-LIKE PROTEIN"/>
    <property type="match status" value="1"/>
</dbReference>
<evidence type="ECO:0000313" key="11">
    <source>
        <dbReference type="WBParaSite" id="HNAJ_0000889301-mRNA-1"/>
    </source>
</evidence>
<accession>A0A0R3TNE1</accession>
<dbReference type="InterPro" id="IPR000483">
    <property type="entry name" value="Cys-rich_flank_reg_C"/>
</dbReference>
<dbReference type="InterPro" id="IPR001611">
    <property type="entry name" value="Leu-rich_rpt"/>
</dbReference>
<evidence type="ECO:0000313" key="10">
    <source>
        <dbReference type="Proteomes" id="UP000278807"/>
    </source>
</evidence>
<dbReference type="InterPro" id="IPR013783">
    <property type="entry name" value="Ig-like_fold"/>
</dbReference>
<keyword evidence="6" id="KW-0812">Transmembrane</keyword>
<dbReference type="WBParaSite" id="HNAJ_0000889301-mRNA-1">
    <property type="protein sequence ID" value="HNAJ_0000889301-mRNA-1"/>
    <property type="gene ID" value="HNAJ_0000889301"/>
</dbReference>
<feature type="signal peptide" evidence="7">
    <location>
        <begin position="1"/>
        <end position="20"/>
    </location>
</feature>
<feature type="region of interest" description="Disordered" evidence="5">
    <location>
        <begin position="385"/>
        <end position="406"/>
    </location>
</feature>
<dbReference type="AlphaFoldDB" id="A0A0R3TNE1"/>
<proteinExistence type="predicted"/>
<dbReference type="Gene3D" id="3.80.10.10">
    <property type="entry name" value="Ribonuclease Inhibitor"/>
    <property type="match status" value="2"/>
</dbReference>
<evidence type="ECO:0000313" key="9">
    <source>
        <dbReference type="EMBL" id="VDO05070.1"/>
    </source>
</evidence>
<feature type="transmembrane region" description="Helical" evidence="6">
    <location>
        <begin position="471"/>
        <end position="493"/>
    </location>
</feature>
<keyword evidence="2 7" id="KW-0732">Signal</keyword>
<keyword evidence="4" id="KW-1015">Disulfide bond</keyword>
<evidence type="ECO:0000256" key="1">
    <source>
        <dbReference type="ARBA" id="ARBA00022614"/>
    </source>
</evidence>